<reference evidence="2" key="1">
    <citation type="journal article" date="2022" name="bioRxiv">
        <title>Sequencing and chromosome-scale assembly of the giantPleurodeles waltlgenome.</title>
        <authorList>
            <person name="Brown T."/>
            <person name="Elewa A."/>
            <person name="Iarovenko S."/>
            <person name="Subramanian E."/>
            <person name="Araus A.J."/>
            <person name="Petzold A."/>
            <person name="Susuki M."/>
            <person name="Suzuki K.-i.T."/>
            <person name="Hayashi T."/>
            <person name="Toyoda A."/>
            <person name="Oliveira C."/>
            <person name="Osipova E."/>
            <person name="Leigh N.D."/>
            <person name="Simon A."/>
            <person name="Yun M.H."/>
        </authorList>
    </citation>
    <scope>NUCLEOTIDE SEQUENCE</scope>
    <source>
        <strain evidence="2">20211129_DDA</strain>
        <tissue evidence="2">Liver</tissue>
    </source>
</reference>
<feature type="compositionally biased region" description="Basic and acidic residues" evidence="1">
    <location>
        <begin position="121"/>
        <end position="135"/>
    </location>
</feature>
<feature type="region of interest" description="Disordered" evidence="1">
    <location>
        <begin position="88"/>
        <end position="135"/>
    </location>
</feature>
<gene>
    <name evidence="2" type="ORF">NDU88_004212</name>
</gene>
<proteinExistence type="predicted"/>
<dbReference type="EMBL" id="JANPWB010000007">
    <property type="protein sequence ID" value="KAJ1172365.1"/>
    <property type="molecule type" value="Genomic_DNA"/>
</dbReference>
<evidence type="ECO:0000313" key="2">
    <source>
        <dbReference type="EMBL" id="KAJ1172365.1"/>
    </source>
</evidence>
<comment type="caution">
    <text evidence="2">The sequence shown here is derived from an EMBL/GenBank/DDBJ whole genome shotgun (WGS) entry which is preliminary data.</text>
</comment>
<organism evidence="2 3">
    <name type="scientific">Pleurodeles waltl</name>
    <name type="common">Iberian ribbed newt</name>
    <dbReference type="NCBI Taxonomy" id="8319"/>
    <lineage>
        <taxon>Eukaryota</taxon>
        <taxon>Metazoa</taxon>
        <taxon>Chordata</taxon>
        <taxon>Craniata</taxon>
        <taxon>Vertebrata</taxon>
        <taxon>Euteleostomi</taxon>
        <taxon>Amphibia</taxon>
        <taxon>Batrachia</taxon>
        <taxon>Caudata</taxon>
        <taxon>Salamandroidea</taxon>
        <taxon>Salamandridae</taxon>
        <taxon>Pleurodelinae</taxon>
        <taxon>Pleurodeles</taxon>
    </lineage>
</organism>
<evidence type="ECO:0000256" key="1">
    <source>
        <dbReference type="SAM" id="MobiDB-lite"/>
    </source>
</evidence>
<feature type="compositionally biased region" description="Basic and acidic residues" evidence="1">
    <location>
        <begin position="92"/>
        <end position="114"/>
    </location>
</feature>
<accession>A0AAV7T850</accession>
<feature type="region of interest" description="Disordered" evidence="1">
    <location>
        <begin position="22"/>
        <end position="67"/>
    </location>
</feature>
<name>A0AAV7T850_PLEWA</name>
<feature type="compositionally biased region" description="Basic and acidic residues" evidence="1">
    <location>
        <begin position="33"/>
        <end position="48"/>
    </location>
</feature>
<sequence>MSQDVNPDIRVKKEDCIQTRALLLGNEEEREDADERRKQENGAPKGEKPGTPPSKLPPVETPLRRDQTNVKVLRETFMDNIKSLAVGGERSTGVDRGGDSCGARRHDSHQHLVSRDFQGTLEKHEAGDKQCDLQW</sequence>
<feature type="compositionally biased region" description="Pro residues" evidence="1">
    <location>
        <begin position="50"/>
        <end position="60"/>
    </location>
</feature>
<protein>
    <submittedName>
        <fullName evidence="2">Uncharacterized protein</fullName>
    </submittedName>
</protein>
<dbReference type="AlphaFoldDB" id="A0AAV7T850"/>
<dbReference type="Proteomes" id="UP001066276">
    <property type="component" value="Chromosome 4_1"/>
</dbReference>
<evidence type="ECO:0000313" key="3">
    <source>
        <dbReference type="Proteomes" id="UP001066276"/>
    </source>
</evidence>
<keyword evidence="3" id="KW-1185">Reference proteome</keyword>